<sequence length="438" mass="46400">MWGSRQHRSGVVSGDGLRSSCRGRCAHGRGGARDQARGRRRGRGRSASTASAPPASPTPPETRPAAPLENQGRGSDTETATESRHGSSGASPSASSTGSVIVVGSPTQGPSSGPAVVLPPATSPRNTLGSSPTPTTLPPPSPPPNASPLSPAPHPSHSPSPAPQSLSSPPPSPTNSPRLPSATSSPHPQSSTNSPEQPPPQPPNRSPSTHTHHAASHTDHPLGARPQGSPLPGPSGPPGPPGEHLHVYTVQGWGASTHPGGVPSLRLRCTSHSSQEGGGPETHQEHGEGEQPLHPQRPPRPPRYPIPIPYPTSEDEVPRKYRPQRRFYRQALGNDKIDPPRPGPWRHGVIFCNDDPYSLYRLARCLQFPGIRSSSVRVLPDAPNSPVIPPFCITVFCQSRGTAKAVKRARRRWEQLHTSAPKFQASIIRMDRGLPIQH</sequence>
<protein>
    <submittedName>
        <fullName evidence="3">ORF73</fullName>
    </submittedName>
</protein>
<dbReference type="Pfam" id="PF21501">
    <property type="entry name" value="LANA1_DNA-bd"/>
    <property type="match status" value="1"/>
</dbReference>
<feature type="compositionally biased region" description="Pro residues" evidence="1">
    <location>
        <begin position="196"/>
        <end position="205"/>
    </location>
</feature>
<keyword evidence="4" id="KW-1185">Reference proteome</keyword>
<feature type="compositionally biased region" description="Low complexity" evidence="1">
    <location>
        <begin position="86"/>
        <end position="99"/>
    </location>
</feature>
<dbReference type="InterPro" id="IPR037007">
    <property type="entry name" value="EBNA1_DNA-bd_sf"/>
</dbReference>
<feature type="compositionally biased region" description="Pro residues" evidence="1">
    <location>
        <begin position="295"/>
        <end position="310"/>
    </location>
</feature>
<evidence type="ECO:0000256" key="1">
    <source>
        <dbReference type="SAM" id="MobiDB-lite"/>
    </source>
</evidence>
<feature type="compositionally biased region" description="Pro residues" evidence="1">
    <location>
        <begin position="229"/>
        <end position="241"/>
    </location>
</feature>
<feature type="domain" description="Protein LANA1-like DNA-binding" evidence="2">
    <location>
        <begin position="318"/>
        <end position="436"/>
    </location>
</feature>
<evidence type="ECO:0000259" key="2">
    <source>
        <dbReference type="Pfam" id="PF21501"/>
    </source>
</evidence>
<dbReference type="EMBL" id="KP265674">
    <property type="protein sequence ID" value="AJE29730.1"/>
    <property type="molecule type" value="Genomic_DNA"/>
</dbReference>
<evidence type="ECO:0000313" key="4">
    <source>
        <dbReference type="Proteomes" id="UP000297089"/>
    </source>
</evidence>
<gene>
    <name evidence="3" type="primary">ORF73</name>
</gene>
<dbReference type="Gene3D" id="3.30.70.390">
    <property type="entry name" value="Epstein Barr virus nuclear antigen-1, DNA-binding domain"/>
    <property type="match status" value="1"/>
</dbReference>
<feature type="compositionally biased region" description="Pro residues" evidence="1">
    <location>
        <begin position="135"/>
        <end position="174"/>
    </location>
</feature>
<feature type="region of interest" description="Disordered" evidence="1">
    <location>
        <begin position="1"/>
        <end position="317"/>
    </location>
</feature>
<organism evidence="3 4">
    <name type="scientific">macacine gammaherpesvirus 12</name>
    <dbReference type="NCBI Taxonomy" id="2560571"/>
    <lineage>
        <taxon>Viruses</taxon>
        <taxon>Duplodnaviria</taxon>
        <taxon>Heunggongvirae</taxon>
        <taxon>Peploviricota</taxon>
        <taxon>Herviviricetes</taxon>
        <taxon>Herpesvirales</taxon>
        <taxon>Orthoherpesviridae</taxon>
        <taxon>Gammaherpesvirinae</taxon>
        <taxon>Rhadinovirus</taxon>
        <taxon>Rhadinovirus macacinegamma12</taxon>
    </lineage>
</organism>
<accession>A0A0B5CYY5</accession>
<feature type="compositionally biased region" description="Basic and acidic residues" evidence="1">
    <location>
        <begin position="282"/>
        <end position="291"/>
    </location>
</feature>
<reference evidence="3 4" key="1">
    <citation type="submission" date="2018-02" db="EMBL/GenBank/DDBJ databases">
        <title>Complete genome sequence of MneRV2, the pig-tailed macaque RV2 rhadinovirus, and evolutionary relationship with rhesus macaque RRV and human herpesvirus 8/KSHV.</title>
        <authorList>
            <person name="Rose T.M."/>
            <person name="Bruce A.G."/>
        </authorList>
    </citation>
    <scope>NUCLEOTIDE SEQUENCE [LARGE SCALE GENOMIC DNA]</scope>
    <source>
        <strain evidence="3 4">J97167</strain>
    </source>
</reference>
<dbReference type="InterPro" id="IPR048523">
    <property type="entry name" value="LANA1_DNA-bd"/>
</dbReference>
<evidence type="ECO:0000313" key="3">
    <source>
        <dbReference type="EMBL" id="AJE29730.1"/>
    </source>
</evidence>
<name>A0A0B5CYY5_9GAMA</name>
<proteinExistence type="predicted"/>
<dbReference type="Proteomes" id="UP000297089">
    <property type="component" value="Segment"/>
</dbReference>